<dbReference type="InterPro" id="IPR045274">
    <property type="entry name" value="WAK-like"/>
</dbReference>
<dbReference type="Gene3D" id="3.30.200.20">
    <property type="entry name" value="Phosphorylase Kinase, domain 1"/>
    <property type="match status" value="1"/>
</dbReference>
<reference evidence="7" key="1">
    <citation type="submission" date="2025-08" db="UniProtKB">
        <authorList>
            <consortium name="RefSeq"/>
        </authorList>
    </citation>
    <scope>IDENTIFICATION</scope>
    <source>
        <tissue evidence="7">Seedling</tissue>
    </source>
</reference>
<accession>A0ABM4A0I4</accession>
<feature type="domain" description="Protein kinase" evidence="5">
    <location>
        <begin position="35"/>
        <end position="309"/>
    </location>
</feature>
<protein>
    <submittedName>
        <fullName evidence="7">Wall-associated receptor kinase 5-like</fullName>
    </submittedName>
</protein>
<name>A0ABM4A0I4_ZIZJJ</name>
<dbReference type="CDD" id="cd14066">
    <property type="entry name" value="STKc_IRAK"/>
    <property type="match status" value="1"/>
</dbReference>
<evidence type="ECO:0000256" key="4">
    <source>
        <dbReference type="ARBA" id="ARBA00047951"/>
    </source>
</evidence>
<evidence type="ECO:0000256" key="1">
    <source>
        <dbReference type="ARBA" id="ARBA00022741"/>
    </source>
</evidence>
<dbReference type="PROSITE" id="PS50011">
    <property type="entry name" value="PROTEIN_KINASE_DOM"/>
    <property type="match status" value="1"/>
</dbReference>
<dbReference type="SUPFAM" id="SSF56112">
    <property type="entry name" value="Protein kinase-like (PK-like)"/>
    <property type="match status" value="1"/>
</dbReference>
<sequence length="332" mass="37401">MLQQRLSDLLSLRHQHLETAKIFTAEELKRATNNYDENGVIGERGYGKVYKGILPDGQKVAIKKSKIGDQSQIEQFINEITILLQIDHRNVVKLVGCCLEIEVPLLVYEFIANGTLFHHIHEKGKASVLPWKLRLRIASETAEALAYFHTATYTPIIHRDVKTSNILLDENYTAKVSDSGASMLIPTNQNQLTTFVQGTLGYLDPEYFHSNQLTEKSDVYSFGVVLAELLTSKKPVSFDRPGGERSLAMLFVSAVEEDRLHHVLDGDIVDEVNAEEVKKVADLAKMCLCVKGKERPNMKEVAYELKGLINLDKHGEKVIFVEKKMNTCLIHP</sequence>
<dbReference type="Gene3D" id="1.10.510.10">
    <property type="entry name" value="Transferase(Phosphotransferase) domain 1"/>
    <property type="match status" value="1"/>
</dbReference>
<evidence type="ECO:0000313" key="7">
    <source>
        <dbReference type="RefSeq" id="XP_060670247.1"/>
    </source>
</evidence>
<dbReference type="Pfam" id="PF00069">
    <property type="entry name" value="Pkinase"/>
    <property type="match status" value="1"/>
</dbReference>
<comment type="catalytic activity">
    <reaction evidence="3">
        <text>L-seryl-[protein] + ATP = O-phospho-L-seryl-[protein] + ADP + H(+)</text>
        <dbReference type="Rhea" id="RHEA:17989"/>
        <dbReference type="Rhea" id="RHEA-COMP:9863"/>
        <dbReference type="Rhea" id="RHEA-COMP:11604"/>
        <dbReference type="ChEBI" id="CHEBI:15378"/>
        <dbReference type="ChEBI" id="CHEBI:29999"/>
        <dbReference type="ChEBI" id="CHEBI:30616"/>
        <dbReference type="ChEBI" id="CHEBI:83421"/>
        <dbReference type="ChEBI" id="CHEBI:456216"/>
    </reaction>
</comment>
<organism evidence="6 7">
    <name type="scientific">Ziziphus jujuba</name>
    <name type="common">Chinese jujube</name>
    <name type="synonym">Ziziphus sativa</name>
    <dbReference type="NCBI Taxonomy" id="326968"/>
    <lineage>
        <taxon>Eukaryota</taxon>
        <taxon>Viridiplantae</taxon>
        <taxon>Streptophyta</taxon>
        <taxon>Embryophyta</taxon>
        <taxon>Tracheophyta</taxon>
        <taxon>Spermatophyta</taxon>
        <taxon>Magnoliopsida</taxon>
        <taxon>eudicotyledons</taxon>
        <taxon>Gunneridae</taxon>
        <taxon>Pentapetalae</taxon>
        <taxon>rosids</taxon>
        <taxon>fabids</taxon>
        <taxon>Rosales</taxon>
        <taxon>Rhamnaceae</taxon>
        <taxon>Paliureae</taxon>
        <taxon>Ziziphus</taxon>
    </lineage>
</organism>
<gene>
    <name evidence="7" type="primary">LOC132799155</name>
</gene>
<dbReference type="PANTHER" id="PTHR27005">
    <property type="entry name" value="WALL-ASSOCIATED RECEPTOR KINASE-LIKE 21"/>
    <property type="match status" value="1"/>
</dbReference>
<dbReference type="SMART" id="SM00220">
    <property type="entry name" value="S_TKc"/>
    <property type="match status" value="1"/>
</dbReference>
<dbReference type="GeneID" id="132799155"/>
<dbReference type="RefSeq" id="XP_060670247.1">
    <property type="nucleotide sequence ID" value="XM_060814264.1"/>
</dbReference>
<keyword evidence="6" id="KW-1185">Reference proteome</keyword>
<dbReference type="InterPro" id="IPR000719">
    <property type="entry name" value="Prot_kinase_dom"/>
</dbReference>
<evidence type="ECO:0000313" key="6">
    <source>
        <dbReference type="Proteomes" id="UP001652623"/>
    </source>
</evidence>
<evidence type="ECO:0000256" key="3">
    <source>
        <dbReference type="ARBA" id="ARBA00047558"/>
    </source>
</evidence>
<keyword evidence="2" id="KW-0067">ATP-binding</keyword>
<dbReference type="InterPro" id="IPR011009">
    <property type="entry name" value="Kinase-like_dom_sf"/>
</dbReference>
<keyword evidence="1" id="KW-0547">Nucleotide-binding</keyword>
<comment type="catalytic activity">
    <reaction evidence="4">
        <text>L-threonyl-[protein] + ATP = O-phospho-L-threonyl-[protein] + ADP + H(+)</text>
        <dbReference type="Rhea" id="RHEA:46608"/>
        <dbReference type="Rhea" id="RHEA-COMP:11060"/>
        <dbReference type="Rhea" id="RHEA-COMP:11605"/>
        <dbReference type="ChEBI" id="CHEBI:15378"/>
        <dbReference type="ChEBI" id="CHEBI:30013"/>
        <dbReference type="ChEBI" id="CHEBI:30616"/>
        <dbReference type="ChEBI" id="CHEBI:61977"/>
        <dbReference type="ChEBI" id="CHEBI:456216"/>
    </reaction>
</comment>
<dbReference type="PANTHER" id="PTHR27005:SF283">
    <property type="entry name" value="OS02G0633066 PROTEIN"/>
    <property type="match status" value="1"/>
</dbReference>
<evidence type="ECO:0000259" key="5">
    <source>
        <dbReference type="PROSITE" id="PS50011"/>
    </source>
</evidence>
<dbReference type="InterPro" id="IPR008271">
    <property type="entry name" value="Ser/Thr_kinase_AS"/>
</dbReference>
<dbReference type="Proteomes" id="UP001652623">
    <property type="component" value="Chromosome 1"/>
</dbReference>
<dbReference type="PROSITE" id="PS00108">
    <property type="entry name" value="PROTEIN_KINASE_ST"/>
    <property type="match status" value="1"/>
</dbReference>
<proteinExistence type="predicted"/>
<evidence type="ECO:0000256" key="2">
    <source>
        <dbReference type="ARBA" id="ARBA00022840"/>
    </source>
</evidence>